<protein>
    <submittedName>
        <fullName evidence="2">Uncharacterized protein</fullName>
    </submittedName>
</protein>
<feature type="compositionally biased region" description="Polar residues" evidence="1">
    <location>
        <begin position="75"/>
        <end position="90"/>
    </location>
</feature>
<dbReference type="Proteomes" id="UP000011713">
    <property type="component" value="Unassembled WGS sequence"/>
</dbReference>
<evidence type="ECO:0000313" key="3">
    <source>
        <dbReference type="Proteomes" id="UP000011713"/>
    </source>
</evidence>
<dbReference type="HOGENOM" id="CLU_2445465_0_0_1"/>
<proteinExistence type="predicted"/>
<organism evidence="2 3">
    <name type="scientific">Hyaloperonospora arabidopsidis (strain Emoy2)</name>
    <name type="common">Downy mildew agent</name>
    <name type="synonym">Peronospora arabidopsidis</name>
    <dbReference type="NCBI Taxonomy" id="559515"/>
    <lineage>
        <taxon>Eukaryota</taxon>
        <taxon>Sar</taxon>
        <taxon>Stramenopiles</taxon>
        <taxon>Oomycota</taxon>
        <taxon>Peronosporomycetes</taxon>
        <taxon>Peronosporales</taxon>
        <taxon>Peronosporaceae</taxon>
        <taxon>Hyaloperonospora</taxon>
    </lineage>
</organism>
<dbReference type="EnsemblProtists" id="HpaT811225">
    <property type="protein sequence ID" value="HpaP811225"/>
    <property type="gene ID" value="HpaG811225"/>
</dbReference>
<accession>M4BXE4</accession>
<evidence type="ECO:0000256" key="1">
    <source>
        <dbReference type="SAM" id="MobiDB-lite"/>
    </source>
</evidence>
<sequence length="90" mass="10061">MQLHPTFYAGRHKRYHPALLPSLCATPRKHIAAPYEMAASVDPEDEDHAAPHCHHEEPRSTIPNARDAVPAQLLTPKQSRLSSHHSQLCS</sequence>
<reference evidence="3" key="1">
    <citation type="journal article" date="2010" name="Science">
        <title>Signatures of adaptation to obligate biotrophy in the Hyaloperonospora arabidopsidis genome.</title>
        <authorList>
            <person name="Baxter L."/>
            <person name="Tripathy S."/>
            <person name="Ishaque N."/>
            <person name="Boot N."/>
            <person name="Cabral A."/>
            <person name="Kemen E."/>
            <person name="Thines M."/>
            <person name="Ah-Fong A."/>
            <person name="Anderson R."/>
            <person name="Badejoko W."/>
            <person name="Bittner-Eddy P."/>
            <person name="Boore J.L."/>
            <person name="Chibucos M.C."/>
            <person name="Coates M."/>
            <person name="Dehal P."/>
            <person name="Delehaunty K."/>
            <person name="Dong S."/>
            <person name="Downton P."/>
            <person name="Dumas B."/>
            <person name="Fabro G."/>
            <person name="Fronick C."/>
            <person name="Fuerstenberg S.I."/>
            <person name="Fulton L."/>
            <person name="Gaulin E."/>
            <person name="Govers F."/>
            <person name="Hughes L."/>
            <person name="Humphray S."/>
            <person name="Jiang R.H."/>
            <person name="Judelson H."/>
            <person name="Kamoun S."/>
            <person name="Kyung K."/>
            <person name="Meijer H."/>
            <person name="Minx P."/>
            <person name="Morris P."/>
            <person name="Nelson J."/>
            <person name="Phuntumart V."/>
            <person name="Qutob D."/>
            <person name="Rehmany A."/>
            <person name="Rougon-Cardoso A."/>
            <person name="Ryden P."/>
            <person name="Torto-Alalibo T."/>
            <person name="Studholme D."/>
            <person name="Wang Y."/>
            <person name="Win J."/>
            <person name="Wood J."/>
            <person name="Clifton S.W."/>
            <person name="Rogers J."/>
            <person name="Van den Ackerveken G."/>
            <person name="Jones J.D."/>
            <person name="McDowell J.M."/>
            <person name="Beynon J."/>
            <person name="Tyler B.M."/>
        </authorList>
    </citation>
    <scope>NUCLEOTIDE SEQUENCE [LARGE SCALE GENOMIC DNA]</scope>
    <source>
        <strain evidence="3">Emoy2</strain>
    </source>
</reference>
<dbReference type="EMBL" id="JH598024">
    <property type="status" value="NOT_ANNOTATED_CDS"/>
    <property type="molecule type" value="Genomic_DNA"/>
</dbReference>
<dbReference type="InParanoid" id="M4BXE4"/>
<evidence type="ECO:0000313" key="2">
    <source>
        <dbReference type="EnsemblProtists" id="HpaP811225"/>
    </source>
</evidence>
<feature type="compositionally biased region" description="Basic and acidic residues" evidence="1">
    <location>
        <begin position="48"/>
        <end position="59"/>
    </location>
</feature>
<keyword evidence="3" id="KW-1185">Reference proteome</keyword>
<dbReference type="AlphaFoldDB" id="M4BXE4"/>
<feature type="region of interest" description="Disordered" evidence="1">
    <location>
        <begin position="42"/>
        <end position="90"/>
    </location>
</feature>
<dbReference type="VEuPathDB" id="FungiDB:HpaG811225"/>
<reference evidence="2" key="2">
    <citation type="submission" date="2015-06" db="UniProtKB">
        <authorList>
            <consortium name="EnsemblProtists"/>
        </authorList>
    </citation>
    <scope>IDENTIFICATION</scope>
    <source>
        <strain evidence="2">Emoy2</strain>
    </source>
</reference>
<name>M4BXE4_HYAAE</name>